<proteinExistence type="predicted"/>
<name>A0A4U0UBF7_9PEZI</name>
<dbReference type="Proteomes" id="UP000308549">
    <property type="component" value="Unassembled WGS sequence"/>
</dbReference>
<keyword evidence="3" id="KW-1185">Reference proteome</keyword>
<reference evidence="2 3" key="1">
    <citation type="submission" date="2017-03" db="EMBL/GenBank/DDBJ databases">
        <title>Genomes of endolithic fungi from Antarctica.</title>
        <authorList>
            <person name="Coleine C."/>
            <person name="Masonjones S."/>
            <person name="Stajich J.E."/>
        </authorList>
    </citation>
    <scope>NUCLEOTIDE SEQUENCE [LARGE SCALE GENOMIC DNA]</scope>
    <source>
        <strain evidence="2 3">CCFEE 6315</strain>
    </source>
</reference>
<dbReference type="EMBL" id="NAJL01000006">
    <property type="protein sequence ID" value="TKA32062.1"/>
    <property type="molecule type" value="Genomic_DNA"/>
</dbReference>
<dbReference type="OrthoDB" id="265717at2759"/>
<comment type="caution">
    <text evidence="2">The sequence shown here is derived from an EMBL/GenBank/DDBJ whole genome shotgun (WGS) entry which is preliminary data.</text>
</comment>
<keyword evidence="1" id="KW-0732">Signal</keyword>
<evidence type="ECO:0000313" key="3">
    <source>
        <dbReference type="Proteomes" id="UP000308549"/>
    </source>
</evidence>
<organism evidence="2 3">
    <name type="scientific">Salinomyces thailandicus</name>
    <dbReference type="NCBI Taxonomy" id="706561"/>
    <lineage>
        <taxon>Eukaryota</taxon>
        <taxon>Fungi</taxon>
        <taxon>Dikarya</taxon>
        <taxon>Ascomycota</taxon>
        <taxon>Pezizomycotina</taxon>
        <taxon>Dothideomycetes</taxon>
        <taxon>Dothideomycetidae</taxon>
        <taxon>Mycosphaerellales</taxon>
        <taxon>Teratosphaeriaceae</taxon>
        <taxon>Salinomyces</taxon>
    </lineage>
</organism>
<evidence type="ECO:0000256" key="1">
    <source>
        <dbReference type="SAM" id="SignalP"/>
    </source>
</evidence>
<sequence>MLYTAIYTVLWGLVGLTAAQAPNTLANDNPNLRTASYNATFFIVSVPKSTAQALVPTYSLLPVPSDDDSIFPNGFPADQHPLLVASGLQNDIRITAGVPLQIQALLGAQYSVPYVDRLGNGKDAFQYQLNNYIGGLDGQNTMSLVPALVGTVAGTPAVPATYDPNDKAYNVYPTDEYSVLVKQIGVFNALSGPSVQGEAFDLYSSNTPTTTYTPKAFKAMNNQPLILQGLVSTMCLRNNYYFNDTRFMEPVLRSGSVTFGSAVKSELKGQVYEDQGAFAAVAQILGHNPESCEDAIAKNDPAVLE</sequence>
<evidence type="ECO:0000313" key="2">
    <source>
        <dbReference type="EMBL" id="TKA32062.1"/>
    </source>
</evidence>
<protein>
    <submittedName>
        <fullName evidence="2">Uncharacterized protein</fullName>
    </submittedName>
</protein>
<feature type="chain" id="PRO_5020603263" evidence="1">
    <location>
        <begin position="20"/>
        <end position="305"/>
    </location>
</feature>
<feature type="signal peptide" evidence="1">
    <location>
        <begin position="1"/>
        <end position="19"/>
    </location>
</feature>
<dbReference type="AlphaFoldDB" id="A0A4U0UBF7"/>
<accession>A0A4U0UBF7</accession>
<gene>
    <name evidence="2" type="ORF">B0A50_01308</name>
</gene>